<keyword evidence="1" id="KW-0472">Membrane</keyword>
<feature type="transmembrane region" description="Helical" evidence="1">
    <location>
        <begin position="12"/>
        <end position="29"/>
    </location>
</feature>
<sequence length="72" mass="8354">MVVIATFKGIKSLPNWLVKIAIASGLWPFQRNEIKELRFKWLSLQFFAAVLFIVTGLIINTTMVIFRYKANH</sequence>
<dbReference type="Proteomes" id="UP000708208">
    <property type="component" value="Unassembled WGS sequence"/>
</dbReference>
<dbReference type="AlphaFoldDB" id="A0A8J2PT14"/>
<protein>
    <submittedName>
        <fullName evidence="2">Uncharacterized protein</fullName>
    </submittedName>
</protein>
<gene>
    <name evidence="2" type="ORF">AFUS01_LOCUS36733</name>
</gene>
<evidence type="ECO:0000313" key="2">
    <source>
        <dbReference type="EMBL" id="CAG7826691.1"/>
    </source>
</evidence>
<keyword evidence="1" id="KW-1133">Transmembrane helix</keyword>
<keyword evidence="1" id="KW-0812">Transmembrane</keyword>
<accession>A0A8J2PT14</accession>
<evidence type="ECO:0000313" key="3">
    <source>
        <dbReference type="Proteomes" id="UP000708208"/>
    </source>
</evidence>
<dbReference type="EMBL" id="CAJVCH010540782">
    <property type="protein sequence ID" value="CAG7826691.1"/>
    <property type="molecule type" value="Genomic_DNA"/>
</dbReference>
<keyword evidence="3" id="KW-1185">Reference proteome</keyword>
<reference evidence="2" key="1">
    <citation type="submission" date="2021-06" db="EMBL/GenBank/DDBJ databases">
        <authorList>
            <person name="Hodson N. C."/>
            <person name="Mongue J. A."/>
            <person name="Jaron S. K."/>
        </authorList>
    </citation>
    <scope>NUCLEOTIDE SEQUENCE</scope>
</reference>
<organism evidence="2 3">
    <name type="scientific">Allacma fusca</name>
    <dbReference type="NCBI Taxonomy" id="39272"/>
    <lineage>
        <taxon>Eukaryota</taxon>
        <taxon>Metazoa</taxon>
        <taxon>Ecdysozoa</taxon>
        <taxon>Arthropoda</taxon>
        <taxon>Hexapoda</taxon>
        <taxon>Collembola</taxon>
        <taxon>Symphypleona</taxon>
        <taxon>Sminthuridae</taxon>
        <taxon>Allacma</taxon>
    </lineage>
</organism>
<feature type="transmembrane region" description="Helical" evidence="1">
    <location>
        <begin position="41"/>
        <end position="66"/>
    </location>
</feature>
<comment type="caution">
    <text evidence="2">The sequence shown here is derived from an EMBL/GenBank/DDBJ whole genome shotgun (WGS) entry which is preliminary data.</text>
</comment>
<evidence type="ECO:0000256" key="1">
    <source>
        <dbReference type="SAM" id="Phobius"/>
    </source>
</evidence>
<feature type="non-terminal residue" evidence="2">
    <location>
        <position position="72"/>
    </location>
</feature>
<proteinExistence type="predicted"/>
<name>A0A8J2PT14_9HEXA</name>